<sequence length="154" mass="17100">MKLEIRSPAFGYGAVIPQQYTGLGRDISPPLEWSGVPGEARSLALVVEDPDAPMGTWTHWLVYALSPQTRGLAEDQPRTQYLAGGARQGINDFRRLGYGGPLPPPGPPHRYFFRLYALDCELDLPPGLNRARLLEAMKGHIVAQAEWMGTFQRK</sequence>
<dbReference type="NCBIfam" id="TIGR00481">
    <property type="entry name" value="YbhB/YbcL family Raf kinase inhibitor-like protein"/>
    <property type="match status" value="1"/>
</dbReference>
<dbReference type="CDD" id="cd00865">
    <property type="entry name" value="PEBP_bact_arch"/>
    <property type="match status" value="1"/>
</dbReference>
<dbReference type="AlphaFoldDB" id="A0A6M1RQ74"/>
<gene>
    <name evidence="1" type="ORF">G4L39_09135</name>
</gene>
<dbReference type="Proteomes" id="UP000477311">
    <property type="component" value="Unassembled WGS sequence"/>
</dbReference>
<accession>A0A6M1RQ74</accession>
<evidence type="ECO:0000313" key="2">
    <source>
        <dbReference type="Proteomes" id="UP000477311"/>
    </source>
</evidence>
<organism evidence="1 2">
    <name type="scientific">Limisphaera ngatamarikiensis</name>
    <dbReference type="NCBI Taxonomy" id="1324935"/>
    <lineage>
        <taxon>Bacteria</taxon>
        <taxon>Pseudomonadati</taxon>
        <taxon>Verrucomicrobiota</taxon>
        <taxon>Verrucomicrobiia</taxon>
        <taxon>Limisphaerales</taxon>
        <taxon>Limisphaeraceae</taxon>
        <taxon>Limisphaera</taxon>
    </lineage>
</organism>
<dbReference type="InterPro" id="IPR005247">
    <property type="entry name" value="YbhB_YbcL/LppC-like"/>
</dbReference>
<dbReference type="InterPro" id="IPR008914">
    <property type="entry name" value="PEBP"/>
</dbReference>
<dbReference type="PANTHER" id="PTHR30289">
    <property type="entry name" value="UNCHARACTERIZED PROTEIN YBCL-RELATED"/>
    <property type="match status" value="1"/>
</dbReference>
<dbReference type="EMBL" id="JAAKYA010000053">
    <property type="protein sequence ID" value="NGO39557.1"/>
    <property type="molecule type" value="Genomic_DNA"/>
</dbReference>
<protein>
    <submittedName>
        <fullName evidence="1">YbhB/YbcL family Raf kinase inhibitor-like protein</fullName>
    </submittedName>
</protein>
<keyword evidence="2" id="KW-1185">Reference proteome</keyword>
<dbReference type="Gene3D" id="3.90.280.10">
    <property type="entry name" value="PEBP-like"/>
    <property type="match status" value="1"/>
</dbReference>
<dbReference type="Pfam" id="PF01161">
    <property type="entry name" value="PBP"/>
    <property type="match status" value="1"/>
</dbReference>
<reference evidence="1 2" key="1">
    <citation type="submission" date="2020-02" db="EMBL/GenBank/DDBJ databases">
        <title>Draft genome sequence of Limisphaera ngatamarikiensis NGM72.4T, a thermophilic Verrucomicrobia grouped in subdivision 3.</title>
        <authorList>
            <person name="Carere C.R."/>
            <person name="Steen J."/>
            <person name="Hugenholtz P."/>
            <person name="Stott M.B."/>
        </authorList>
    </citation>
    <scope>NUCLEOTIDE SEQUENCE [LARGE SCALE GENOMIC DNA]</scope>
    <source>
        <strain evidence="1 2">NGM72.4</strain>
    </source>
</reference>
<dbReference type="RefSeq" id="WP_165107637.1">
    <property type="nucleotide sequence ID" value="NZ_JAAKYA010000053.1"/>
</dbReference>
<dbReference type="PANTHER" id="PTHR30289:SF1">
    <property type="entry name" value="PEBP (PHOSPHATIDYLETHANOLAMINE-BINDING PROTEIN) FAMILY PROTEIN"/>
    <property type="match status" value="1"/>
</dbReference>
<dbReference type="InterPro" id="IPR036610">
    <property type="entry name" value="PEBP-like_sf"/>
</dbReference>
<comment type="caution">
    <text evidence="1">The sequence shown here is derived from an EMBL/GenBank/DDBJ whole genome shotgun (WGS) entry which is preliminary data.</text>
</comment>
<evidence type="ECO:0000313" key="1">
    <source>
        <dbReference type="EMBL" id="NGO39557.1"/>
    </source>
</evidence>
<dbReference type="SUPFAM" id="SSF49777">
    <property type="entry name" value="PEBP-like"/>
    <property type="match status" value="1"/>
</dbReference>
<name>A0A6M1RQ74_9BACT</name>
<proteinExistence type="predicted"/>